<feature type="DNA-binding region" description="H-T-H motif" evidence="4">
    <location>
        <begin position="43"/>
        <end position="62"/>
    </location>
</feature>
<dbReference type="OrthoDB" id="9816320at2"/>
<dbReference type="AlphaFoldDB" id="A0A2K9LG41"/>
<feature type="domain" description="HTH tetR-type" evidence="5">
    <location>
        <begin position="20"/>
        <end position="80"/>
    </location>
</feature>
<dbReference type="PRINTS" id="PR00455">
    <property type="entry name" value="HTHTETR"/>
</dbReference>
<dbReference type="PANTHER" id="PTHR30055">
    <property type="entry name" value="HTH-TYPE TRANSCRIPTIONAL REGULATOR RUTR"/>
    <property type="match status" value="1"/>
</dbReference>
<evidence type="ECO:0000313" key="7">
    <source>
        <dbReference type="Proteomes" id="UP000235116"/>
    </source>
</evidence>
<dbReference type="RefSeq" id="WP_101892471.1">
    <property type="nucleotide sequence ID" value="NZ_CP022684.1"/>
</dbReference>
<accession>A0A2K9LG41</accession>
<evidence type="ECO:0000256" key="4">
    <source>
        <dbReference type="PROSITE-ProRule" id="PRU00335"/>
    </source>
</evidence>
<evidence type="ECO:0000256" key="1">
    <source>
        <dbReference type="ARBA" id="ARBA00023015"/>
    </source>
</evidence>
<dbReference type="GO" id="GO:0000976">
    <property type="term" value="F:transcription cis-regulatory region binding"/>
    <property type="evidence" value="ECO:0007669"/>
    <property type="project" value="TreeGrafter"/>
</dbReference>
<dbReference type="KEGG" id="kak:Kalk_01200"/>
<protein>
    <recommendedName>
        <fullName evidence="5">HTH tetR-type domain-containing protein</fullName>
    </recommendedName>
</protein>
<organism evidence="6 7">
    <name type="scientific">Ketobacter alkanivorans</name>
    <dbReference type="NCBI Taxonomy" id="1917421"/>
    <lineage>
        <taxon>Bacteria</taxon>
        <taxon>Pseudomonadati</taxon>
        <taxon>Pseudomonadota</taxon>
        <taxon>Gammaproteobacteria</taxon>
        <taxon>Pseudomonadales</taxon>
        <taxon>Ketobacteraceae</taxon>
        <taxon>Ketobacter</taxon>
    </lineage>
</organism>
<dbReference type="InterPro" id="IPR009057">
    <property type="entry name" value="Homeodomain-like_sf"/>
</dbReference>
<reference evidence="7" key="1">
    <citation type="submission" date="2017-08" db="EMBL/GenBank/DDBJ databases">
        <title>Direct submision.</title>
        <authorList>
            <person name="Kim S.-J."/>
            <person name="Rhee S.-K."/>
        </authorList>
    </citation>
    <scope>NUCLEOTIDE SEQUENCE [LARGE SCALE GENOMIC DNA]</scope>
    <source>
        <strain evidence="7">GI5</strain>
    </source>
</reference>
<gene>
    <name evidence="6" type="ORF">Kalk_01200</name>
</gene>
<evidence type="ECO:0000313" key="6">
    <source>
        <dbReference type="EMBL" id="AUM11131.1"/>
    </source>
</evidence>
<proteinExistence type="predicted"/>
<dbReference type="Proteomes" id="UP000235116">
    <property type="component" value="Chromosome"/>
</dbReference>
<keyword evidence="7" id="KW-1185">Reference proteome</keyword>
<dbReference type="PROSITE" id="PS01081">
    <property type="entry name" value="HTH_TETR_1"/>
    <property type="match status" value="1"/>
</dbReference>
<dbReference type="PANTHER" id="PTHR30055:SF234">
    <property type="entry name" value="HTH-TYPE TRANSCRIPTIONAL REGULATOR BETI"/>
    <property type="match status" value="1"/>
</dbReference>
<dbReference type="EMBL" id="CP022684">
    <property type="protein sequence ID" value="AUM11131.1"/>
    <property type="molecule type" value="Genomic_DNA"/>
</dbReference>
<keyword evidence="1" id="KW-0805">Transcription regulation</keyword>
<dbReference type="InterPro" id="IPR023772">
    <property type="entry name" value="DNA-bd_HTH_TetR-type_CS"/>
</dbReference>
<dbReference type="SUPFAM" id="SSF46689">
    <property type="entry name" value="Homeodomain-like"/>
    <property type="match status" value="1"/>
</dbReference>
<dbReference type="GO" id="GO:0003700">
    <property type="term" value="F:DNA-binding transcription factor activity"/>
    <property type="evidence" value="ECO:0007669"/>
    <property type="project" value="TreeGrafter"/>
</dbReference>
<evidence type="ECO:0000256" key="2">
    <source>
        <dbReference type="ARBA" id="ARBA00023125"/>
    </source>
</evidence>
<dbReference type="Gene3D" id="1.10.357.10">
    <property type="entry name" value="Tetracycline Repressor, domain 2"/>
    <property type="match status" value="1"/>
</dbReference>
<dbReference type="InterPro" id="IPR050109">
    <property type="entry name" value="HTH-type_TetR-like_transc_reg"/>
</dbReference>
<dbReference type="Pfam" id="PF00440">
    <property type="entry name" value="TetR_N"/>
    <property type="match status" value="1"/>
</dbReference>
<keyword evidence="3" id="KW-0804">Transcription</keyword>
<evidence type="ECO:0000259" key="5">
    <source>
        <dbReference type="PROSITE" id="PS50977"/>
    </source>
</evidence>
<dbReference type="PROSITE" id="PS50977">
    <property type="entry name" value="HTH_TETR_2"/>
    <property type="match status" value="1"/>
</dbReference>
<dbReference type="InterPro" id="IPR001647">
    <property type="entry name" value="HTH_TetR"/>
</dbReference>
<keyword evidence="2 4" id="KW-0238">DNA-binding</keyword>
<name>A0A2K9LG41_9GAMM</name>
<evidence type="ECO:0000256" key="3">
    <source>
        <dbReference type="ARBA" id="ARBA00023163"/>
    </source>
</evidence>
<sequence length="206" mass="23392">MTTEQIDLKMRKIPRQARSKASVDAIIQACRRILVKRGYEALTTNEIARVAGVSVGSLYEYFPGKEAVVAAMVRDMADRYFQTLKSEITAKHNNSYENAMRHWVGLLFNLVQENKRLVQVLVFDVPYSFKIIPFDTITTEFFNIVMKGAARSQNQYKLEVTPEILYLISTTTAGTLTGLVFAPSPYVDKERVLDQLANKIAAWMTQ</sequence>